<protein>
    <recommendedName>
        <fullName evidence="3">Multicopper oxidase</fullName>
    </recommendedName>
</protein>
<accession>A0A7W9G671</accession>
<keyword evidence="2" id="KW-1185">Reference proteome</keyword>
<evidence type="ECO:0000313" key="1">
    <source>
        <dbReference type="EMBL" id="MBB5777924.1"/>
    </source>
</evidence>
<organism evidence="1 2">
    <name type="scientific">Nonomuraea jabiensis</name>
    <dbReference type="NCBI Taxonomy" id="882448"/>
    <lineage>
        <taxon>Bacteria</taxon>
        <taxon>Bacillati</taxon>
        <taxon>Actinomycetota</taxon>
        <taxon>Actinomycetes</taxon>
        <taxon>Streptosporangiales</taxon>
        <taxon>Streptosporangiaceae</taxon>
        <taxon>Nonomuraea</taxon>
    </lineage>
</organism>
<dbReference type="Proteomes" id="UP000579153">
    <property type="component" value="Unassembled WGS sequence"/>
</dbReference>
<comment type="caution">
    <text evidence="1">The sequence shown here is derived from an EMBL/GenBank/DDBJ whole genome shotgun (WGS) entry which is preliminary data.</text>
</comment>
<gene>
    <name evidence="1" type="ORF">HD596_004680</name>
</gene>
<dbReference type="AlphaFoldDB" id="A0A7W9G671"/>
<proteinExistence type="predicted"/>
<reference evidence="1 2" key="1">
    <citation type="submission" date="2020-08" db="EMBL/GenBank/DDBJ databases">
        <title>Sequencing the genomes of 1000 actinobacteria strains.</title>
        <authorList>
            <person name="Klenk H.-P."/>
        </authorList>
    </citation>
    <scope>NUCLEOTIDE SEQUENCE [LARGE SCALE GENOMIC DNA]</scope>
    <source>
        <strain evidence="1 2">DSM 45507</strain>
    </source>
</reference>
<evidence type="ECO:0008006" key="3">
    <source>
        <dbReference type="Google" id="ProtNLM"/>
    </source>
</evidence>
<evidence type="ECO:0000313" key="2">
    <source>
        <dbReference type="Proteomes" id="UP000579153"/>
    </source>
</evidence>
<name>A0A7W9G671_9ACTN</name>
<dbReference type="EMBL" id="JACHMB010000001">
    <property type="protein sequence ID" value="MBB5777924.1"/>
    <property type="molecule type" value="Genomic_DNA"/>
</dbReference>
<sequence>MMARPVQSFLFAHTPAVVVYDCPARNLPLHCH</sequence>